<sequence length="1022" mass="111612">MATPAEIAASLTMDDIPVKLRCAACNKLANNAFRLPCCDQSICEDCQASLPIACPVCLHEPMVPDDCRPNKALRTTIKVFLKKKVMERETARKKEAVEKAFSTPATPAMPLLDQTPAPQPSETPAPHPTSAVADSTDVKQGSGDVSQAAQAQDDAGSKTEESAIPTEAQKDIPQESIESPGAEILRRASTQTAGEGSVGQEKTDDNEKQLEQQMQQQSMGQNEQWAQNVQGMNIGGFGFDGTNGGFPNMGFNGLGDFNQMMQFMPNGISNPMMGAFPNMMGMPGMGMDPMTMSQGMYGGFGGQGMGMNGMNMGMGFNNAGQGAFGGGFNGQPAAWNAGQDKFNQNAYGGQAGISGGEFGANTGYGGYNVPPHQGNFNQMHQHQYPNNDFHHGHHGQGFQNRGRGRGRGYLNAGRGRGGHSQSFSQGNQNQNQTNYEPIHQQMPPQVTRRGSPSYGPQQDQPTQQLQNQTTTGSQQDARSEENATELTAEEQLNKELDPGDADENAEKLSDLPTKEEPVEPAAAEEVVAKTEVPEETQAEPVLEVKEEQPAPIPTFLSDEAPKPELPAVDTSASISASVPPTMMPPPSPMIPTGPSALHSDQPPDMSPRGRGAGRGFYGVPDYRGGSRGRGSGYPPHNAFPRVSIPIVKPVVPPSAPKGLGVEGAPKAPKALREGQPNTGIKGFSIVGRASAAAQTRPNSSTAAKSPSRERSRSPARHQSSHHRHHRHRSTSPSNDSEYEKRRERHRRHSRKQDDDNGDTKDSKGSRIRAASADSSTKRSSHRSRRDYDKEKDTERSSHRSHRSHRDRSRDDDKDHRSNRKRSKSPEITINGASRRSLPITSTTANGHIKKHEDPSQSSRKRRSDDEEHEDHHRERKRSRRDHEDVSEDREDDHRSSKASKREIKEPRSNHDRTPKGPALDQEKERERPVEAETHRSPPKGPKIDQHAREREARNAERVAREEQRKARAMVGQIGGGSAAGQGQGGGRVNGKPGPGRRMSYKYEDEESTLIKGESEREALRYR</sequence>
<feature type="region of interest" description="Disordered" evidence="6">
    <location>
        <begin position="652"/>
        <end position="1022"/>
    </location>
</feature>
<dbReference type="GO" id="GO:0004842">
    <property type="term" value="F:ubiquitin-protein transferase activity"/>
    <property type="evidence" value="ECO:0007669"/>
    <property type="project" value="TreeGrafter"/>
</dbReference>
<keyword evidence="8" id="KW-1185">Reference proteome</keyword>
<evidence type="ECO:0008006" key="9">
    <source>
        <dbReference type="Google" id="ProtNLM"/>
    </source>
</evidence>
<feature type="compositionally biased region" description="Basic residues" evidence="6">
    <location>
        <begin position="713"/>
        <end position="729"/>
    </location>
</feature>
<feature type="compositionally biased region" description="Polar residues" evidence="6">
    <location>
        <begin position="825"/>
        <end position="845"/>
    </location>
</feature>
<comment type="subcellular location">
    <subcellularLocation>
        <location evidence="1">Nucleus</location>
    </subcellularLocation>
</comment>
<keyword evidence="5" id="KW-0539">Nucleus</keyword>
<comment type="caution">
    <text evidence="7">The sequence shown here is derived from an EMBL/GenBank/DDBJ whole genome shotgun (WGS) entry which is preliminary data.</text>
</comment>
<dbReference type="Proteomes" id="UP000664203">
    <property type="component" value="Unassembled WGS sequence"/>
</dbReference>
<feature type="compositionally biased region" description="Gly residues" evidence="6">
    <location>
        <begin position="972"/>
        <end position="988"/>
    </location>
</feature>
<feature type="region of interest" description="Disordered" evidence="6">
    <location>
        <begin position="95"/>
        <end position="177"/>
    </location>
</feature>
<dbReference type="InterPro" id="IPR031099">
    <property type="entry name" value="BRCA1-associated"/>
</dbReference>
<organism evidence="7 8">
    <name type="scientific">Alectoria fallacina</name>
    <dbReference type="NCBI Taxonomy" id="1903189"/>
    <lineage>
        <taxon>Eukaryota</taxon>
        <taxon>Fungi</taxon>
        <taxon>Dikarya</taxon>
        <taxon>Ascomycota</taxon>
        <taxon>Pezizomycotina</taxon>
        <taxon>Lecanoromycetes</taxon>
        <taxon>OSLEUM clade</taxon>
        <taxon>Lecanoromycetidae</taxon>
        <taxon>Lecanorales</taxon>
        <taxon>Lecanorineae</taxon>
        <taxon>Parmeliaceae</taxon>
        <taxon>Alectoria</taxon>
    </lineage>
</organism>
<dbReference type="PANTHER" id="PTHR13763">
    <property type="entry name" value="BREAST CANCER TYPE 1 SUSCEPTIBILITY PROTEIN BRCA1"/>
    <property type="match status" value="1"/>
</dbReference>
<evidence type="ECO:0000256" key="6">
    <source>
        <dbReference type="SAM" id="MobiDB-lite"/>
    </source>
</evidence>
<dbReference type="GO" id="GO:0045944">
    <property type="term" value="P:positive regulation of transcription by RNA polymerase II"/>
    <property type="evidence" value="ECO:0007669"/>
    <property type="project" value="TreeGrafter"/>
</dbReference>
<feature type="compositionally biased region" description="Basic and acidic residues" evidence="6">
    <location>
        <begin position="862"/>
        <end position="872"/>
    </location>
</feature>
<dbReference type="SUPFAM" id="SSF57850">
    <property type="entry name" value="RING/U-box"/>
    <property type="match status" value="1"/>
</dbReference>
<feature type="region of interest" description="Disordered" evidence="6">
    <location>
        <begin position="190"/>
        <end position="223"/>
    </location>
</feature>
<feature type="compositionally biased region" description="Low complexity" evidence="6">
    <location>
        <begin position="408"/>
        <end position="432"/>
    </location>
</feature>
<dbReference type="InterPro" id="IPR013083">
    <property type="entry name" value="Znf_RING/FYVE/PHD"/>
</dbReference>
<keyword evidence="2" id="KW-0677">Repeat</keyword>
<feature type="compositionally biased region" description="Basic and acidic residues" evidence="6">
    <location>
        <begin position="785"/>
        <end position="797"/>
    </location>
</feature>
<evidence type="ECO:0000256" key="2">
    <source>
        <dbReference type="ARBA" id="ARBA00022737"/>
    </source>
</evidence>
<feature type="compositionally biased region" description="Basic and acidic residues" evidence="6">
    <location>
        <begin position="1012"/>
        <end position="1022"/>
    </location>
</feature>
<proteinExistence type="predicted"/>
<feature type="compositionally biased region" description="Basic and acidic residues" evidence="6">
    <location>
        <begin position="751"/>
        <end position="764"/>
    </location>
</feature>
<protein>
    <recommendedName>
        <fullName evidence="9">RING-type domain-containing protein</fullName>
    </recommendedName>
</protein>
<evidence type="ECO:0000256" key="4">
    <source>
        <dbReference type="ARBA" id="ARBA00023204"/>
    </source>
</evidence>
<dbReference type="GO" id="GO:0005634">
    <property type="term" value="C:nucleus"/>
    <property type="evidence" value="ECO:0007669"/>
    <property type="project" value="UniProtKB-SubCell"/>
</dbReference>
<feature type="compositionally biased region" description="Basic and acidic residues" evidence="6">
    <location>
        <begin position="201"/>
        <end position="210"/>
    </location>
</feature>
<feature type="compositionally biased region" description="Polar residues" evidence="6">
    <location>
        <begin position="692"/>
        <end position="701"/>
    </location>
</feature>
<feature type="region of interest" description="Disordered" evidence="6">
    <location>
        <begin position="382"/>
        <end position="636"/>
    </location>
</feature>
<feature type="compositionally biased region" description="Pro residues" evidence="6">
    <location>
        <begin position="581"/>
        <end position="591"/>
    </location>
</feature>
<feature type="compositionally biased region" description="Low complexity" evidence="6">
    <location>
        <begin position="211"/>
        <end position="223"/>
    </location>
</feature>
<feature type="compositionally biased region" description="Polar residues" evidence="6">
    <location>
        <begin position="442"/>
        <end position="456"/>
    </location>
</feature>
<feature type="compositionally biased region" description="Pro residues" evidence="6">
    <location>
        <begin position="117"/>
        <end position="127"/>
    </location>
</feature>
<evidence type="ECO:0000256" key="1">
    <source>
        <dbReference type="ARBA" id="ARBA00004123"/>
    </source>
</evidence>
<name>A0A8H3EVN2_9LECA</name>
<dbReference type="Gene3D" id="3.30.40.10">
    <property type="entry name" value="Zinc/RING finger domain, C3HC4 (zinc finger)"/>
    <property type="match status" value="1"/>
</dbReference>
<evidence type="ECO:0000256" key="3">
    <source>
        <dbReference type="ARBA" id="ARBA00022763"/>
    </source>
</evidence>
<gene>
    <name evidence="7" type="ORF">ALECFALPRED_007192</name>
</gene>
<dbReference type="PANTHER" id="PTHR13763:SF0">
    <property type="entry name" value="BREAST CANCER TYPE 1 SUSCEPTIBILITY PROTEIN"/>
    <property type="match status" value="1"/>
</dbReference>
<dbReference type="EMBL" id="CAJPDR010000047">
    <property type="protein sequence ID" value="CAF9911173.1"/>
    <property type="molecule type" value="Genomic_DNA"/>
</dbReference>
<feature type="compositionally biased region" description="Basic and acidic residues" evidence="6">
    <location>
        <begin position="891"/>
        <end position="965"/>
    </location>
</feature>
<dbReference type="GO" id="GO:0000724">
    <property type="term" value="P:double-strand break repair via homologous recombination"/>
    <property type="evidence" value="ECO:0007669"/>
    <property type="project" value="TreeGrafter"/>
</dbReference>
<feature type="compositionally biased region" description="Low complexity" evidence="6">
    <location>
        <begin position="457"/>
        <end position="475"/>
    </location>
</feature>
<feature type="compositionally biased region" description="Basic and acidic residues" evidence="6">
    <location>
        <begin position="504"/>
        <end position="517"/>
    </location>
</feature>
<accession>A0A8H3EVN2</accession>
<keyword evidence="4" id="KW-0234">DNA repair</keyword>
<reference evidence="7" key="1">
    <citation type="submission" date="2021-03" db="EMBL/GenBank/DDBJ databases">
        <authorList>
            <person name="Tagirdzhanova G."/>
        </authorList>
    </citation>
    <scope>NUCLEOTIDE SEQUENCE</scope>
</reference>
<feature type="compositionally biased region" description="Low complexity" evidence="6">
    <location>
        <begin position="140"/>
        <end position="154"/>
    </location>
</feature>
<keyword evidence="3" id="KW-0227">DNA damage</keyword>
<dbReference type="OrthoDB" id="106784at2759"/>
<dbReference type="AlphaFoldDB" id="A0A8H3EVN2"/>
<evidence type="ECO:0000313" key="7">
    <source>
        <dbReference type="EMBL" id="CAF9911173.1"/>
    </source>
</evidence>
<dbReference type="CDD" id="cd16620">
    <property type="entry name" value="vRING-HC-C4C4_RBBP6"/>
    <property type="match status" value="1"/>
</dbReference>
<evidence type="ECO:0000256" key="5">
    <source>
        <dbReference type="ARBA" id="ARBA00023242"/>
    </source>
</evidence>
<evidence type="ECO:0000313" key="8">
    <source>
        <dbReference type="Proteomes" id="UP000664203"/>
    </source>
</evidence>